<comment type="subcellular location">
    <subcellularLocation>
        <location evidence="1">Cell membrane</location>
        <topology evidence="1">Multi-pass membrane protein</topology>
    </subcellularLocation>
</comment>
<feature type="transmembrane region" description="Helical" evidence="6">
    <location>
        <begin position="379"/>
        <end position="400"/>
    </location>
</feature>
<feature type="transmembrane region" description="Helical" evidence="6">
    <location>
        <begin position="439"/>
        <end position="461"/>
    </location>
</feature>
<evidence type="ECO:0000256" key="4">
    <source>
        <dbReference type="ARBA" id="ARBA00022989"/>
    </source>
</evidence>
<proteinExistence type="predicted"/>
<feature type="transmembrane region" description="Helical" evidence="6">
    <location>
        <begin position="12"/>
        <end position="32"/>
    </location>
</feature>
<dbReference type="PANTHER" id="PTHR30250">
    <property type="entry name" value="PST FAMILY PREDICTED COLANIC ACID TRANSPORTER"/>
    <property type="match status" value="1"/>
</dbReference>
<dbReference type="Proteomes" id="UP000284868">
    <property type="component" value="Unassembled WGS sequence"/>
</dbReference>
<keyword evidence="8" id="KW-1185">Reference proteome</keyword>
<dbReference type="GO" id="GO:0005886">
    <property type="term" value="C:plasma membrane"/>
    <property type="evidence" value="ECO:0007669"/>
    <property type="project" value="UniProtKB-SubCell"/>
</dbReference>
<evidence type="ECO:0000313" key="8">
    <source>
        <dbReference type="Proteomes" id="UP000284868"/>
    </source>
</evidence>
<protein>
    <recommendedName>
        <fullName evidence="9">Polysaccharide biosynthesis protein C-terminal domain-containing protein</fullName>
    </recommendedName>
</protein>
<keyword evidence="3 6" id="KW-0812">Transmembrane</keyword>
<dbReference type="PANTHER" id="PTHR30250:SF11">
    <property type="entry name" value="O-ANTIGEN TRANSPORTER-RELATED"/>
    <property type="match status" value="1"/>
</dbReference>
<evidence type="ECO:0000256" key="5">
    <source>
        <dbReference type="ARBA" id="ARBA00023136"/>
    </source>
</evidence>
<feature type="transmembrane region" description="Helical" evidence="6">
    <location>
        <begin position="288"/>
        <end position="313"/>
    </location>
</feature>
<feature type="transmembrane region" description="Helical" evidence="6">
    <location>
        <begin position="246"/>
        <end position="267"/>
    </location>
</feature>
<accession>A0A415NUN5</accession>
<sequence length="469" mass="53351">MSISKSLFQSSVIYFIGQILSKIISFLLLPLYTNYINTSDFGYYDFTVSILGVIVPVIFLEIWTGTLRFGVEKQDECGKSKVINNTMILGMGSLVLYSIIYVVFMSLFPFELPLWIYLYSFFWVIQLFLLSVARVYGKNVLYASSGVISVFFNAAVTILVVMLTNGSIISLYLGMIVSMIVQIIILNHSFHIFSKFRFSDFDKDLCKELIRFSLPLSFNSIMFWMLEGFNKYIIKIYLGLSSVGIYAVANRLSYILTLIISVFSLSWQETIFKISDKETKEAVYNQGFHMLFKVMGAGLVVLLPAIAIMFPYIIGNDYAQARNLIPWLLLSVYANAMVNLLSSCFAAEKNTKDAMIARTISCIINVVVLFSFIDCIGLYASPIALFLANSIGMIVLLMLIKKHVRITLLPSQVMVFITMFIISYFVYTNCSTFVNLGWLLFSAIIYCIYLKDFIISVLKLAKDMVFRKR</sequence>
<reference evidence="7 8" key="1">
    <citation type="submission" date="2018-08" db="EMBL/GenBank/DDBJ databases">
        <title>A genome reference for cultivated species of the human gut microbiota.</title>
        <authorList>
            <person name="Zou Y."/>
            <person name="Xue W."/>
            <person name="Luo G."/>
        </authorList>
    </citation>
    <scope>NUCLEOTIDE SEQUENCE [LARGE SCALE GENOMIC DNA]</scope>
    <source>
        <strain evidence="7 8">AF35-6BH</strain>
    </source>
</reference>
<dbReference type="EMBL" id="QRPK01000137">
    <property type="protein sequence ID" value="RHM04192.1"/>
    <property type="molecule type" value="Genomic_DNA"/>
</dbReference>
<dbReference type="InterPro" id="IPR002797">
    <property type="entry name" value="Polysacc_synth"/>
</dbReference>
<dbReference type="Pfam" id="PF01943">
    <property type="entry name" value="Polysacc_synt"/>
    <property type="match status" value="1"/>
</dbReference>
<dbReference type="RefSeq" id="WP_022420604.1">
    <property type="nucleotide sequence ID" value="NZ_JAJBMQ010000003.1"/>
</dbReference>
<evidence type="ECO:0000256" key="2">
    <source>
        <dbReference type="ARBA" id="ARBA00022475"/>
    </source>
</evidence>
<evidence type="ECO:0000256" key="3">
    <source>
        <dbReference type="ARBA" id="ARBA00022692"/>
    </source>
</evidence>
<feature type="transmembrane region" description="Helical" evidence="6">
    <location>
        <begin position="140"/>
        <end position="163"/>
    </location>
</feature>
<feature type="transmembrane region" description="Helical" evidence="6">
    <location>
        <begin position="354"/>
        <end position="373"/>
    </location>
</feature>
<feature type="transmembrane region" description="Helical" evidence="6">
    <location>
        <begin position="88"/>
        <end position="108"/>
    </location>
</feature>
<feature type="transmembrane region" description="Helical" evidence="6">
    <location>
        <begin position="44"/>
        <end position="67"/>
    </location>
</feature>
<feature type="transmembrane region" description="Helical" evidence="6">
    <location>
        <begin position="169"/>
        <end position="188"/>
    </location>
</feature>
<keyword evidence="2" id="KW-1003">Cell membrane</keyword>
<keyword evidence="5 6" id="KW-0472">Membrane</keyword>
<comment type="caution">
    <text evidence="7">The sequence shown here is derived from an EMBL/GenBank/DDBJ whole genome shotgun (WGS) entry which is preliminary data.</text>
</comment>
<feature type="transmembrane region" description="Helical" evidence="6">
    <location>
        <begin position="325"/>
        <end position="347"/>
    </location>
</feature>
<dbReference type="InterPro" id="IPR050833">
    <property type="entry name" value="Poly_Biosynth_Transport"/>
</dbReference>
<evidence type="ECO:0000256" key="1">
    <source>
        <dbReference type="ARBA" id="ARBA00004651"/>
    </source>
</evidence>
<evidence type="ECO:0000313" key="7">
    <source>
        <dbReference type="EMBL" id="RHM04192.1"/>
    </source>
</evidence>
<organism evidence="7 8">
    <name type="scientific">Amedibacillus dolichus</name>
    <dbReference type="NCBI Taxonomy" id="31971"/>
    <lineage>
        <taxon>Bacteria</taxon>
        <taxon>Bacillati</taxon>
        <taxon>Bacillota</taxon>
        <taxon>Erysipelotrichia</taxon>
        <taxon>Erysipelotrichales</taxon>
        <taxon>Erysipelotrichaceae</taxon>
        <taxon>Amedibacillus</taxon>
    </lineage>
</organism>
<keyword evidence="4 6" id="KW-1133">Transmembrane helix</keyword>
<gene>
    <name evidence="7" type="ORF">DWZ83_10840</name>
</gene>
<feature type="transmembrane region" description="Helical" evidence="6">
    <location>
        <begin position="114"/>
        <end position="133"/>
    </location>
</feature>
<feature type="transmembrane region" description="Helical" evidence="6">
    <location>
        <begin position="209"/>
        <end position="226"/>
    </location>
</feature>
<name>A0A415NUN5_9FIRM</name>
<feature type="transmembrane region" description="Helical" evidence="6">
    <location>
        <begin position="407"/>
        <end position="427"/>
    </location>
</feature>
<dbReference type="AlphaFoldDB" id="A0A415NUN5"/>
<evidence type="ECO:0008006" key="9">
    <source>
        <dbReference type="Google" id="ProtNLM"/>
    </source>
</evidence>
<dbReference type="OrthoDB" id="3249502at2"/>
<evidence type="ECO:0000256" key="6">
    <source>
        <dbReference type="SAM" id="Phobius"/>
    </source>
</evidence>